<dbReference type="PANTHER" id="PTHR43080">
    <property type="entry name" value="CBS DOMAIN-CONTAINING PROTEIN CBSX3, MITOCHONDRIAL"/>
    <property type="match status" value="1"/>
</dbReference>
<dbReference type="STRING" id="1424294.Gferi_20440"/>
<dbReference type="EMBL" id="CP017269">
    <property type="protein sequence ID" value="AOT71695.1"/>
    <property type="molecule type" value="Genomic_DNA"/>
</dbReference>
<dbReference type="Pfam" id="PF22190">
    <property type="entry name" value="TTHA0829-like_ACT"/>
    <property type="match status" value="1"/>
</dbReference>
<evidence type="ECO:0000259" key="3">
    <source>
        <dbReference type="PROSITE" id="PS51371"/>
    </source>
</evidence>
<dbReference type="PROSITE" id="PS51371">
    <property type="entry name" value="CBS"/>
    <property type="match status" value="1"/>
</dbReference>
<dbReference type="KEGG" id="gfe:Gferi_20440"/>
<proteinExistence type="predicted"/>
<dbReference type="RefSeq" id="WP_069979803.1">
    <property type="nucleotide sequence ID" value="NZ_CP017269.1"/>
</dbReference>
<protein>
    <recommendedName>
        <fullName evidence="7">CBS domain-containing protein</fullName>
    </recommendedName>
</protein>
<feature type="domain" description="CBS" evidence="3">
    <location>
        <begin position="78"/>
        <end position="138"/>
    </location>
</feature>
<dbReference type="Gene3D" id="3.10.580.10">
    <property type="entry name" value="CBS-domain"/>
    <property type="match status" value="1"/>
</dbReference>
<dbReference type="InterPro" id="IPR051257">
    <property type="entry name" value="Diverse_CBS-Domain"/>
</dbReference>
<reference evidence="5 6" key="1">
    <citation type="submission" date="2016-09" db="EMBL/GenBank/DDBJ databases">
        <title>Genomic analysis reveals versatility of anaerobic energy metabolism of Geosporobacter ferrireducens IRF9 of phylum Firmicutes.</title>
        <authorList>
            <person name="Kim S.-J."/>
        </authorList>
    </citation>
    <scope>NUCLEOTIDE SEQUENCE [LARGE SCALE GENOMIC DNA]</scope>
    <source>
        <strain evidence="5 6">IRF9</strain>
    </source>
</reference>
<evidence type="ECO:0000259" key="4">
    <source>
        <dbReference type="PROSITE" id="PS51671"/>
    </source>
</evidence>
<dbReference type="InterPro" id="IPR045865">
    <property type="entry name" value="ACT-like_dom_sf"/>
</dbReference>
<dbReference type="CDD" id="cd02205">
    <property type="entry name" value="CBS_pair_SF"/>
    <property type="match status" value="1"/>
</dbReference>
<dbReference type="InterPro" id="IPR002912">
    <property type="entry name" value="ACT_dom"/>
</dbReference>
<dbReference type="PANTHER" id="PTHR43080:SF2">
    <property type="entry name" value="CBS DOMAIN-CONTAINING PROTEIN"/>
    <property type="match status" value="1"/>
</dbReference>
<feature type="domain" description="ACT" evidence="4">
    <location>
        <begin position="139"/>
        <end position="209"/>
    </location>
</feature>
<keyword evidence="6" id="KW-1185">Reference proteome</keyword>
<dbReference type="SUPFAM" id="SSF54631">
    <property type="entry name" value="CBS-domain pair"/>
    <property type="match status" value="1"/>
</dbReference>
<dbReference type="InterPro" id="IPR046342">
    <property type="entry name" value="CBS_dom_sf"/>
</dbReference>
<accession>A0A1D8GLB5</accession>
<evidence type="ECO:0000313" key="5">
    <source>
        <dbReference type="EMBL" id="AOT71695.1"/>
    </source>
</evidence>
<gene>
    <name evidence="5" type="ORF">Gferi_20440</name>
</gene>
<organism evidence="5 6">
    <name type="scientific">Geosporobacter ferrireducens</name>
    <dbReference type="NCBI Taxonomy" id="1424294"/>
    <lineage>
        <taxon>Bacteria</taxon>
        <taxon>Bacillati</taxon>
        <taxon>Bacillota</taxon>
        <taxon>Clostridia</taxon>
        <taxon>Peptostreptococcales</taxon>
        <taxon>Thermotaleaceae</taxon>
        <taxon>Geosporobacter</taxon>
    </lineage>
</organism>
<dbReference type="Pfam" id="PF00571">
    <property type="entry name" value="CBS"/>
    <property type="match status" value="1"/>
</dbReference>
<dbReference type="PROSITE" id="PS51671">
    <property type="entry name" value="ACT"/>
    <property type="match status" value="1"/>
</dbReference>
<evidence type="ECO:0000256" key="2">
    <source>
        <dbReference type="PROSITE-ProRule" id="PRU00703"/>
    </source>
</evidence>
<keyword evidence="1 2" id="KW-0129">CBS domain</keyword>
<dbReference type="InterPro" id="IPR000644">
    <property type="entry name" value="CBS_dom"/>
</dbReference>
<name>A0A1D8GLB5_9FIRM</name>
<dbReference type="SUPFAM" id="SSF55021">
    <property type="entry name" value="ACT-like"/>
    <property type="match status" value="1"/>
</dbReference>
<sequence length="209" mass="23614">MIVKNYMLKREDLLVLDVSQRIQDALNLIVADGHLSLPVVEGDLFKGCLSIYYIYKKYYEKEETDRAAFLNSYVGDHYRKDIPTLSAKNVVEDASILFSRENIPFVPVVNKEEHLLGIVTQKSIFQSFNKLMGYGSGVRLTIYTPDVKGRISRLAKAIKKGDGNIISLAINDPESKLGVKEIILRLDGGNIDKIKGYIEKEGFKIIEIE</sequence>
<dbReference type="Proteomes" id="UP000095743">
    <property type="component" value="Chromosome"/>
</dbReference>
<dbReference type="AlphaFoldDB" id="A0A1D8GLB5"/>
<evidence type="ECO:0008006" key="7">
    <source>
        <dbReference type="Google" id="ProtNLM"/>
    </source>
</evidence>
<evidence type="ECO:0000313" key="6">
    <source>
        <dbReference type="Proteomes" id="UP000095743"/>
    </source>
</evidence>
<evidence type="ECO:0000256" key="1">
    <source>
        <dbReference type="ARBA" id="ARBA00023122"/>
    </source>
</evidence>
<dbReference type="OrthoDB" id="1706107at2"/>